<evidence type="ECO:0000256" key="1">
    <source>
        <dbReference type="ARBA" id="ARBA00008887"/>
    </source>
</evidence>
<dbReference type="InterPro" id="IPR024317">
    <property type="entry name" value="Dynein_heavy_chain_D4_dom"/>
</dbReference>
<dbReference type="EMBL" id="CAUEEQ010021913">
    <property type="protein sequence ID" value="CAJ0943953.1"/>
    <property type="molecule type" value="Genomic_DNA"/>
</dbReference>
<dbReference type="Pfam" id="PF12780">
    <property type="entry name" value="AAA_8"/>
    <property type="match status" value="1"/>
</dbReference>
<keyword evidence="4" id="KW-1185">Reference proteome</keyword>
<dbReference type="Proteomes" id="UP001176940">
    <property type="component" value="Unassembled WGS sequence"/>
</dbReference>
<sequence>MESEEKKIGLQGMAVLSHLTPTGKVVDDNIRSLFFGDFFKPDSDSKIYDEITDLKHLTSVMEHYLDEFNNVSKAPMSLVMFKFAIEHISRICRVLKQDNGHLLLVGIGGSGRQSATKLATFMNAFELFQIEITKNYTINEWRDDIKKVMLQAGVAGKNTVFLFCDNQIKDEVFVEDINMLLNTGDVPNIFPADEKAEIVEKMQSTARAEGKKIEATPMAMYNYFIERVKANLHIVLAMSPIGDAFRNRLRMFPSLINCCTIDWFQTWPTDALEMVANKFLEDVDLEDDIRKEVICTILVLGNGDSMGLCDFKCQD</sequence>
<dbReference type="SUPFAM" id="SSF52540">
    <property type="entry name" value="P-loop containing nucleoside triphosphate hydrolases"/>
    <property type="match status" value="1"/>
</dbReference>
<reference evidence="3" key="1">
    <citation type="submission" date="2023-07" db="EMBL/GenBank/DDBJ databases">
        <authorList>
            <person name="Stuckert A."/>
        </authorList>
    </citation>
    <scope>NUCLEOTIDE SEQUENCE</scope>
</reference>
<dbReference type="InterPro" id="IPR027417">
    <property type="entry name" value="P-loop_NTPase"/>
</dbReference>
<evidence type="ECO:0000313" key="3">
    <source>
        <dbReference type="EMBL" id="CAJ0943953.1"/>
    </source>
</evidence>
<accession>A0ABN9LR77</accession>
<proteinExistence type="inferred from homology"/>
<comment type="similarity">
    <text evidence="1">Belongs to the dynein heavy chain family.</text>
</comment>
<evidence type="ECO:0000259" key="2">
    <source>
        <dbReference type="Pfam" id="PF12780"/>
    </source>
</evidence>
<evidence type="ECO:0000313" key="4">
    <source>
        <dbReference type="Proteomes" id="UP001176940"/>
    </source>
</evidence>
<organism evidence="3 4">
    <name type="scientific">Ranitomeya imitator</name>
    <name type="common">mimic poison frog</name>
    <dbReference type="NCBI Taxonomy" id="111125"/>
    <lineage>
        <taxon>Eukaryota</taxon>
        <taxon>Metazoa</taxon>
        <taxon>Chordata</taxon>
        <taxon>Craniata</taxon>
        <taxon>Vertebrata</taxon>
        <taxon>Euteleostomi</taxon>
        <taxon>Amphibia</taxon>
        <taxon>Batrachia</taxon>
        <taxon>Anura</taxon>
        <taxon>Neobatrachia</taxon>
        <taxon>Hyloidea</taxon>
        <taxon>Dendrobatidae</taxon>
        <taxon>Dendrobatinae</taxon>
        <taxon>Ranitomeya</taxon>
    </lineage>
</organism>
<name>A0ABN9LR77_9NEOB</name>
<dbReference type="PANTHER" id="PTHR22878">
    <property type="entry name" value="DYNEIN HEAVY CHAIN 6, AXONEMAL-LIKE-RELATED"/>
    <property type="match status" value="1"/>
</dbReference>
<comment type="caution">
    <text evidence="3">The sequence shown here is derived from an EMBL/GenBank/DDBJ whole genome shotgun (WGS) entry which is preliminary data.</text>
</comment>
<feature type="domain" description="Dynein heavy chain AAA module D4" evidence="2">
    <location>
        <begin position="76"/>
        <end position="297"/>
    </location>
</feature>
<gene>
    <name evidence="3" type="ORF">RIMI_LOCUS10208069</name>
</gene>
<dbReference type="InterPro" id="IPR026983">
    <property type="entry name" value="DHC"/>
</dbReference>
<dbReference type="PANTHER" id="PTHR22878:SF71">
    <property type="entry name" value="DYNEIN, AXONEMAL, HEAVY CHAIN 3"/>
    <property type="match status" value="1"/>
</dbReference>
<dbReference type="Gene3D" id="3.40.50.300">
    <property type="entry name" value="P-loop containing nucleotide triphosphate hydrolases"/>
    <property type="match status" value="1"/>
</dbReference>
<protein>
    <recommendedName>
        <fullName evidence="2">Dynein heavy chain AAA module D4 domain-containing protein</fullName>
    </recommendedName>
</protein>